<dbReference type="EMBL" id="WUAV01000002">
    <property type="protein sequence ID" value="KAF1765659.1"/>
    <property type="molecule type" value="Genomic_DNA"/>
</dbReference>
<feature type="signal peptide" evidence="1">
    <location>
        <begin position="1"/>
        <end position="25"/>
    </location>
</feature>
<evidence type="ECO:0000313" key="4">
    <source>
        <dbReference type="Proteomes" id="UP000008281"/>
    </source>
</evidence>
<keyword evidence="1" id="KW-0732">Signal</keyword>
<proteinExistence type="predicted"/>
<organism evidence="4">
    <name type="scientific">Caenorhabditis remanei</name>
    <name type="common">Caenorhabditis vulgaris</name>
    <dbReference type="NCBI Taxonomy" id="31234"/>
    <lineage>
        <taxon>Eukaryota</taxon>
        <taxon>Metazoa</taxon>
        <taxon>Ecdysozoa</taxon>
        <taxon>Nematoda</taxon>
        <taxon>Chromadorea</taxon>
        <taxon>Rhabditida</taxon>
        <taxon>Rhabditina</taxon>
        <taxon>Rhabditomorpha</taxon>
        <taxon>Rhabditoidea</taxon>
        <taxon>Rhabditidae</taxon>
        <taxon>Peloderinae</taxon>
        <taxon>Caenorhabditis</taxon>
    </lineage>
</organism>
<name>E3LG12_CAERE</name>
<keyword evidence="4" id="KW-1185">Reference proteome</keyword>
<reference evidence="3 5" key="2">
    <citation type="submission" date="2019-12" db="EMBL/GenBank/DDBJ databases">
        <title>Chromosome-level assembly of the Caenorhabditis remanei genome.</title>
        <authorList>
            <person name="Teterina A.A."/>
            <person name="Willis J.H."/>
            <person name="Phillips P.C."/>
        </authorList>
    </citation>
    <scope>NUCLEOTIDE SEQUENCE [LARGE SCALE GENOMIC DNA]</scope>
    <source>
        <strain evidence="3 5">PX506</strain>
        <tissue evidence="3">Whole organism</tissue>
    </source>
</reference>
<evidence type="ECO:0000313" key="3">
    <source>
        <dbReference type="EMBL" id="KAF1765659.1"/>
    </source>
</evidence>
<protein>
    <recommendedName>
        <fullName evidence="6">DUF19 domain-containing protein</fullName>
    </recommendedName>
</protein>
<dbReference type="HOGENOM" id="CLU_124612_0_0_1"/>
<dbReference type="OrthoDB" id="5791734at2759"/>
<dbReference type="RefSeq" id="XP_003117289.1">
    <property type="nucleotide sequence ID" value="XM_003117241.1"/>
</dbReference>
<accession>E3LG12</accession>
<dbReference type="OMA" id="CPMYSDD"/>
<dbReference type="FunCoup" id="E3LG12">
    <property type="interactions" value="426"/>
</dbReference>
<dbReference type="GeneID" id="9822551"/>
<dbReference type="eggNOG" id="ENOG502TJK7">
    <property type="taxonomic scope" value="Eukaryota"/>
</dbReference>
<dbReference type="InParanoid" id="E3LG12"/>
<dbReference type="KEGG" id="crq:GCK72_005612"/>
<reference evidence="2" key="1">
    <citation type="submission" date="2007-07" db="EMBL/GenBank/DDBJ databases">
        <title>PCAP assembly of the Caenorhabditis remanei genome.</title>
        <authorList>
            <consortium name="The Caenorhabditis remanei Sequencing Consortium"/>
            <person name="Wilson R.K."/>
        </authorList>
    </citation>
    <scope>NUCLEOTIDE SEQUENCE [LARGE SCALE GENOMIC DNA]</scope>
    <source>
        <strain evidence="2">PB4641</strain>
    </source>
</reference>
<sequence length="146" mass="16457">MTLSDPRRCTTLLILALEIFDVVDSLACYSCIALNYRQNVLSRNDALFPPQSRENLTALFDVLSENKIGNVEVSSSCADVTLTTQPSFLNTPISICDPNDKCVKMDFYYSGEKVVLRNCLSNLMATPNSRKFKHHCPMYSDDRSEM</sequence>
<evidence type="ECO:0008006" key="6">
    <source>
        <dbReference type="Google" id="ProtNLM"/>
    </source>
</evidence>
<gene>
    <name evidence="2" type="ORF">CRE_01878</name>
    <name evidence="3" type="ORF">GCK72_005612</name>
</gene>
<evidence type="ECO:0000313" key="5">
    <source>
        <dbReference type="Proteomes" id="UP000483820"/>
    </source>
</evidence>
<dbReference type="EMBL" id="DS268408">
    <property type="protein sequence ID" value="EFO86155.1"/>
    <property type="molecule type" value="Genomic_DNA"/>
</dbReference>
<feature type="chain" id="PRO_5036280814" description="DUF19 domain-containing protein" evidence="1">
    <location>
        <begin position="26"/>
        <end position="146"/>
    </location>
</feature>
<dbReference type="Proteomes" id="UP000483820">
    <property type="component" value="Chromosome II"/>
</dbReference>
<dbReference type="AlphaFoldDB" id="E3LG12"/>
<evidence type="ECO:0000313" key="2">
    <source>
        <dbReference type="EMBL" id="EFO86155.1"/>
    </source>
</evidence>
<dbReference type="CTD" id="9822551"/>
<evidence type="ECO:0000256" key="1">
    <source>
        <dbReference type="SAM" id="SignalP"/>
    </source>
</evidence>
<dbReference type="Proteomes" id="UP000008281">
    <property type="component" value="Unassembled WGS sequence"/>
</dbReference>